<dbReference type="EMBL" id="JACHIR010000001">
    <property type="protein sequence ID" value="MBB5892217.1"/>
    <property type="molecule type" value="Genomic_DNA"/>
</dbReference>
<proteinExistence type="predicted"/>
<dbReference type="RefSeq" id="WP_184862822.1">
    <property type="nucleotide sequence ID" value="NZ_BAAAWY010000003.1"/>
</dbReference>
<dbReference type="Gene3D" id="3.40.30.120">
    <property type="match status" value="1"/>
</dbReference>
<evidence type="ECO:0000313" key="2">
    <source>
        <dbReference type="Proteomes" id="UP000585638"/>
    </source>
</evidence>
<sequence>MLNDVKGFGRPVGQLSLKTATGDTTLCVLSRNGRGILLDLAGGKLVAAAGPWADRVDVAIARTDQVREPGLLPRPDGHAVWVGEEAAGAVGALRTCFGGPDHG</sequence>
<dbReference type="Proteomes" id="UP000585638">
    <property type="component" value="Unassembled WGS sequence"/>
</dbReference>
<gene>
    <name evidence="1" type="ORF">BJ998_003413</name>
</gene>
<protein>
    <submittedName>
        <fullName evidence="1">Uncharacterized protein</fullName>
    </submittedName>
</protein>
<evidence type="ECO:0000313" key="1">
    <source>
        <dbReference type="EMBL" id="MBB5892217.1"/>
    </source>
</evidence>
<reference evidence="1 2" key="1">
    <citation type="submission" date="2020-08" db="EMBL/GenBank/DDBJ databases">
        <title>Sequencing the genomes of 1000 actinobacteria strains.</title>
        <authorList>
            <person name="Klenk H.-P."/>
        </authorList>
    </citation>
    <scope>NUCLEOTIDE SEQUENCE [LARGE SCALE GENOMIC DNA]</scope>
    <source>
        <strain evidence="1 2">DSM 43851</strain>
    </source>
</reference>
<comment type="caution">
    <text evidence="1">The sequence shown here is derived from an EMBL/GenBank/DDBJ whole genome shotgun (WGS) entry which is preliminary data.</text>
</comment>
<name>A0A7W9KGK1_9PSEU</name>
<dbReference type="Pfam" id="PF21274">
    <property type="entry name" value="Rng_hyd_C"/>
    <property type="match status" value="1"/>
</dbReference>
<dbReference type="AlphaFoldDB" id="A0A7W9KGK1"/>
<accession>A0A7W9KGK1</accession>
<organism evidence="1 2">
    <name type="scientific">Kutzneria kofuensis</name>
    <dbReference type="NCBI Taxonomy" id="103725"/>
    <lineage>
        <taxon>Bacteria</taxon>
        <taxon>Bacillati</taxon>
        <taxon>Actinomycetota</taxon>
        <taxon>Actinomycetes</taxon>
        <taxon>Pseudonocardiales</taxon>
        <taxon>Pseudonocardiaceae</taxon>
        <taxon>Kutzneria</taxon>
    </lineage>
</organism>
<keyword evidence="2" id="KW-1185">Reference proteome</keyword>